<keyword evidence="2" id="KW-0378">Hydrolase</keyword>
<dbReference type="Pfam" id="PF00232">
    <property type="entry name" value="Glyco_hydro_1"/>
    <property type="match status" value="1"/>
</dbReference>
<dbReference type="PRINTS" id="PR00131">
    <property type="entry name" value="GLHYDRLASE1"/>
</dbReference>
<keyword evidence="3" id="KW-0326">Glycosidase</keyword>
<reference evidence="5" key="1">
    <citation type="submission" date="2020-06" db="EMBL/GenBank/DDBJ databases">
        <authorList>
            <consortium name="Plant Systems Biology data submission"/>
        </authorList>
    </citation>
    <scope>NUCLEOTIDE SEQUENCE</scope>
    <source>
        <strain evidence="5">D6</strain>
    </source>
</reference>
<comment type="caution">
    <text evidence="5">The sequence shown here is derived from an EMBL/GenBank/DDBJ whole genome shotgun (WGS) entry which is preliminary data.</text>
</comment>
<dbReference type="AlphaFoldDB" id="A0A9N8DU16"/>
<sequence length="543" mass="61751">MSSTSSFQKTFLLYGPLPVKKLAAPDNGELWMDGSTPLTIQEATQGKSDLSFPPTFMWGAATAAYQIEGGLRNCNWSRWEDQKTRQHDGQPTVEHHETAVKACRAWEMFDTDLEHMKKLGMKMYRFSVEWSRIEPACGSFDATAVERYQSWCQQLVDAGIEPMVTLHHFTEPAWFVEKEGWENRDNLQFFQRFVIHITQALAPHCRYWTTINELNGYAICGWIAGVHPPGKVNDLFGMLRVARHLLVAHTLAAAAIRASSAVVQKQDPVICLALNHVYFLPFDSNQHPIPTTSPLALLAWLLNRLLSTIVSLFLNYVYNFVFLDAIFSQQHAGRFPLFPFPFHIAALLAGWNDDIANLKGSADWIGVNHYYRSYVQFGRTRGSTTSTPQQASPTDMFIALPVVGMELRATAIANFEKNEMGWDLTPSSMERLLRILADRYPNVPIIITESGTADTTDTKRVRYIAAILRAMYNLMNNSNNDNNTKAVDIRGYLIWTLMDNFEWAEGYRPKFGLLETNFETLERTERKLTCDMLRKVFCQDASG</sequence>
<dbReference type="Proteomes" id="UP001153069">
    <property type="component" value="Unassembled WGS sequence"/>
</dbReference>
<organism evidence="5 6">
    <name type="scientific">Seminavis robusta</name>
    <dbReference type="NCBI Taxonomy" id="568900"/>
    <lineage>
        <taxon>Eukaryota</taxon>
        <taxon>Sar</taxon>
        <taxon>Stramenopiles</taxon>
        <taxon>Ochrophyta</taxon>
        <taxon>Bacillariophyta</taxon>
        <taxon>Bacillariophyceae</taxon>
        <taxon>Bacillariophycidae</taxon>
        <taxon>Naviculales</taxon>
        <taxon>Naviculaceae</taxon>
        <taxon>Seminavis</taxon>
    </lineage>
</organism>
<dbReference type="PANTHER" id="PTHR10353">
    <property type="entry name" value="GLYCOSYL HYDROLASE"/>
    <property type="match status" value="1"/>
</dbReference>
<dbReference type="InterPro" id="IPR017853">
    <property type="entry name" value="GH"/>
</dbReference>
<dbReference type="OrthoDB" id="65569at2759"/>
<dbReference type="InterPro" id="IPR001360">
    <property type="entry name" value="Glyco_hydro_1"/>
</dbReference>
<evidence type="ECO:0000256" key="4">
    <source>
        <dbReference type="RuleBase" id="RU003690"/>
    </source>
</evidence>
<dbReference type="PROSITE" id="PS00653">
    <property type="entry name" value="GLYCOSYL_HYDROL_F1_2"/>
    <property type="match status" value="1"/>
</dbReference>
<accession>A0A9N8DU16</accession>
<gene>
    <name evidence="5" type="ORF">SEMRO_351_G123940.1</name>
</gene>
<dbReference type="EMBL" id="CAICTM010000350">
    <property type="protein sequence ID" value="CAB9508539.1"/>
    <property type="molecule type" value="Genomic_DNA"/>
</dbReference>
<protein>
    <submittedName>
        <fullName evidence="5">2H-1,4-benzoxazin-2-yl glucoside beta-D-glucosidase</fullName>
    </submittedName>
</protein>
<keyword evidence="6" id="KW-1185">Reference proteome</keyword>
<dbReference type="InterPro" id="IPR033132">
    <property type="entry name" value="GH_1_N_CS"/>
</dbReference>
<evidence type="ECO:0000256" key="1">
    <source>
        <dbReference type="ARBA" id="ARBA00010838"/>
    </source>
</evidence>
<evidence type="ECO:0000256" key="3">
    <source>
        <dbReference type="ARBA" id="ARBA00023295"/>
    </source>
</evidence>
<evidence type="ECO:0000256" key="2">
    <source>
        <dbReference type="ARBA" id="ARBA00022801"/>
    </source>
</evidence>
<dbReference type="SUPFAM" id="SSF51445">
    <property type="entry name" value="(Trans)glycosidases"/>
    <property type="match status" value="1"/>
</dbReference>
<dbReference type="GO" id="GO:0008422">
    <property type="term" value="F:beta-glucosidase activity"/>
    <property type="evidence" value="ECO:0007669"/>
    <property type="project" value="TreeGrafter"/>
</dbReference>
<dbReference type="PANTHER" id="PTHR10353:SF209">
    <property type="entry name" value="GALACTOLIPID GALACTOSYLTRANSFERASE SFR2, CHLOROPLASTIC"/>
    <property type="match status" value="1"/>
</dbReference>
<comment type="similarity">
    <text evidence="1 4">Belongs to the glycosyl hydrolase 1 family.</text>
</comment>
<name>A0A9N8DU16_9STRA</name>
<evidence type="ECO:0000313" key="5">
    <source>
        <dbReference type="EMBL" id="CAB9508539.1"/>
    </source>
</evidence>
<evidence type="ECO:0000313" key="6">
    <source>
        <dbReference type="Proteomes" id="UP001153069"/>
    </source>
</evidence>
<dbReference type="Gene3D" id="3.20.20.80">
    <property type="entry name" value="Glycosidases"/>
    <property type="match status" value="1"/>
</dbReference>
<proteinExistence type="inferred from homology"/>
<dbReference type="GO" id="GO:0005975">
    <property type="term" value="P:carbohydrate metabolic process"/>
    <property type="evidence" value="ECO:0007669"/>
    <property type="project" value="InterPro"/>
</dbReference>